<dbReference type="InterPro" id="IPR037185">
    <property type="entry name" value="EmrE-like"/>
</dbReference>
<feature type="transmembrane region" description="Helical" evidence="5">
    <location>
        <begin position="229"/>
        <end position="248"/>
    </location>
</feature>
<dbReference type="PANTHER" id="PTHR22911:SF6">
    <property type="entry name" value="SOLUTE CARRIER FAMILY 35 MEMBER G1"/>
    <property type="match status" value="1"/>
</dbReference>
<gene>
    <name evidence="7" type="primary">ribN_9</name>
    <name evidence="7" type="ORF">IMCC3135_28840</name>
</gene>
<feature type="domain" description="EamA" evidence="6">
    <location>
        <begin position="26"/>
        <end position="159"/>
    </location>
</feature>
<evidence type="ECO:0000256" key="1">
    <source>
        <dbReference type="ARBA" id="ARBA00004141"/>
    </source>
</evidence>
<feature type="transmembrane region" description="Helical" evidence="5">
    <location>
        <begin position="288"/>
        <end position="306"/>
    </location>
</feature>
<evidence type="ECO:0000256" key="2">
    <source>
        <dbReference type="ARBA" id="ARBA00022692"/>
    </source>
</evidence>
<feature type="transmembrane region" description="Helical" evidence="5">
    <location>
        <begin position="115"/>
        <end position="135"/>
    </location>
</feature>
<feature type="transmembrane region" description="Helical" evidence="5">
    <location>
        <begin position="206"/>
        <end position="223"/>
    </location>
</feature>
<dbReference type="PANTHER" id="PTHR22911">
    <property type="entry name" value="ACYL-MALONYL CONDENSING ENZYME-RELATED"/>
    <property type="match status" value="1"/>
</dbReference>
<keyword evidence="2 5" id="KW-0812">Transmembrane</keyword>
<organism evidence="7 8">
    <name type="scientific">Granulosicoccus antarcticus IMCC3135</name>
    <dbReference type="NCBI Taxonomy" id="1192854"/>
    <lineage>
        <taxon>Bacteria</taxon>
        <taxon>Pseudomonadati</taxon>
        <taxon>Pseudomonadota</taxon>
        <taxon>Gammaproteobacteria</taxon>
        <taxon>Chromatiales</taxon>
        <taxon>Granulosicoccaceae</taxon>
        <taxon>Granulosicoccus</taxon>
    </lineage>
</organism>
<feature type="transmembrane region" description="Helical" evidence="5">
    <location>
        <begin position="27"/>
        <end position="45"/>
    </location>
</feature>
<dbReference type="AlphaFoldDB" id="A0A2Z2P346"/>
<evidence type="ECO:0000313" key="8">
    <source>
        <dbReference type="Proteomes" id="UP000250079"/>
    </source>
</evidence>
<name>A0A2Z2P346_9GAMM</name>
<accession>A0A2Z2P346</accession>
<dbReference type="Pfam" id="PF00892">
    <property type="entry name" value="EamA"/>
    <property type="match status" value="2"/>
</dbReference>
<comment type="subcellular location">
    <subcellularLocation>
        <location evidence="1">Membrane</location>
        <topology evidence="1">Multi-pass membrane protein</topology>
    </subcellularLocation>
</comment>
<dbReference type="EMBL" id="CP018632">
    <property type="protein sequence ID" value="ASJ75820.1"/>
    <property type="molecule type" value="Genomic_DNA"/>
</dbReference>
<evidence type="ECO:0000256" key="3">
    <source>
        <dbReference type="ARBA" id="ARBA00022989"/>
    </source>
</evidence>
<feature type="transmembrane region" description="Helical" evidence="5">
    <location>
        <begin position="142"/>
        <end position="162"/>
    </location>
</feature>
<dbReference type="Proteomes" id="UP000250079">
    <property type="component" value="Chromosome"/>
</dbReference>
<feature type="transmembrane region" description="Helical" evidence="5">
    <location>
        <begin position="174"/>
        <end position="194"/>
    </location>
</feature>
<evidence type="ECO:0000256" key="5">
    <source>
        <dbReference type="SAM" id="Phobius"/>
    </source>
</evidence>
<feature type="domain" description="EamA" evidence="6">
    <location>
        <begin position="178"/>
        <end position="304"/>
    </location>
</feature>
<proteinExistence type="predicted"/>
<feature type="transmembrane region" description="Helical" evidence="5">
    <location>
        <begin position="260"/>
        <end position="282"/>
    </location>
</feature>
<evidence type="ECO:0000313" key="7">
    <source>
        <dbReference type="EMBL" id="ASJ75820.1"/>
    </source>
</evidence>
<feature type="transmembrane region" description="Helical" evidence="5">
    <location>
        <begin position="51"/>
        <end position="72"/>
    </location>
</feature>
<keyword evidence="8" id="KW-1185">Reference proteome</keyword>
<feature type="transmembrane region" description="Helical" evidence="5">
    <location>
        <begin position="92"/>
        <end position="109"/>
    </location>
</feature>
<dbReference type="RefSeq" id="WP_088920672.1">
    <property type="nucleotide sequence ID" value="NZ_CP018632.1"/>
</dbReference>
<dbReference type="OrthoDB" id="5565182at2"/>
<sequence>MYGTIRANVKSDVTTTISMPETDALRGVGWAMLGTGIFAFAYMAGKLSGDVASVFQIALLRYLGGSFVLLLLCLKQRKLRSTLATQRPGAHLVRSMCSGAGGFAAIYAATHLPAASASAIGLLDGVLIVLLGAMIFRERLSLVRAGAMALCLGGAALVSFSGGAGGGGLQGANALPAVIALAGAALVAIETLLIKSLGRSEKTLTMLLWVNLVGVLMFIVPGITQWQSISPVLVVAFVALGPLTLLAQTANIRAFQLAEAGVVGPVRYLGIVFTAFFAWFAFGEALSLAGAIGCVVVLGGAAMLAGKGSKRLALGHRC</sequence>
<protein>
    <submittedName>
        <fullName evidence="7">Riboflavin transporter</fullName>
    </submittedName>
</protein>
<reference evidence="7 8" key="1">
    <citation type="submission" date="2016-12" db="EMBL/GenBank/DDBJ databases">
        <authorList>
            <person name="Song W.-J."/>
            <person name="Kurnit D.M."/>
        </authorList>
    </citation>
    <scope>NUCLEOTIDE SEQUENCE [LARGE SCALE GENOMIC DNA]</scope>
    <source>
        <strain evidence="7 8">IMCC3135</strain>
    </source>
</reference>
<dbReference type="GO" id="GO:0016020">
    <property type="term" value="C:membrane"/>
    <property type="evidence" value="ECO:0007669"/>
    <property type="project" value="UniProtKB-SubCell"/>
</dbReference>
<dbReference type="KEGG" id="gai:IMCC3135_28840"/>
<dbReference type="SUPFAM" id="SSF103481">
    <property type="entry name" value="Multidrug resistance efflux transporter EmrE"/>
    <property type="match status" value="2"/>
</dbReference>
<keyword evidence="4 5" id="KW-0472">Membrane</keyword>
<dbReference type="InterPro" id="IPR000620">
    <property type="entry name" value="EamA_dom"/>
</dbReference>
<evidence type="ECO:0000256" key="4">
    <source>
        <dbReference type="ARBA" id="ARBA00023136"/>
    </source>
</evidence>
<evidence type="ECO:0000259" key="6">
    <source>
        <dbReference type="Pfam" id="PF00892"/>
    </source>
</evidence>
<keyword evidence="3 5" id="KW-1133">Transmembrane helix</keyword>